<accession>A0A835U8X1</accession>
<feature type="transmembrane region" description="Helical" evidence="6">
    <location>
        <begin position="102"/>
        <end position="121"/>
    </location>
</feature>
<keyword evidence="4 6" id="KW-1133">Transmembrane helix</keyword>
<keyword evidence="3 6" id="KW-0812">Transmembrane</keyword>
<organism evidence="7 8">
    <name type="scientific">Vanilla planifolia</name>
    <name type="common">Vanilla</name>
    <dbReference type="NCBI Taxonomy" id="51239"/>
    <lineage>
        <taxon>Eukaryota</taxon>
        <taxon>Viridiplantae</taxon>
        <taxon>Streptophyta</taxon>
        <taxon>Embryophyta</taxon>
        <taxon>Tracheophyta</taxon>
        <taxon>Spermatophyta</taxon>
        <taxon>Magnoliopsida</taxon>
        <taxon>Liliopsida</taxon>
        <taxon>Asparagales</taxon>
        <taxon>Orchidaceae</taxon>
        <taxon>Vanilloideae</taxon>
        <taxon>Vanilleae</taxon>
        <taxon>Vanilla</taxon>
    </lineage>
</organism>
<dbReference type="PANTHER" id="PTHR46285:SF7">
    <property type="entry name" value="OS06G0238900 PROTEIN"/>
    <property type="match status" value="1"/>
</dbReference>
<comment type="subcellular location">
    <subcellularLocation>
        <location evidence="1">Membrane</location>
        <topology evidence="1">Multi-pass membrane protein</topology>
    </subcellularLocation>
</comment>
<comment type="caution">
    <text evidence="7">The sequence shown here is derived from an EMBL/GenBank/DDBJ whole genome shotgun (WGS) entry which is preliminary data.</text>
</comment>
<feature type="transmembrane region" description="Helical" evidence="6">
    <location>
        <begin position="215"/>
        <end position="240"/>
    </location>
</feature>
<dbReference type="GO" id="GO:0016020">
    <property type="term" value="C:membrane"/>
    <property type="evidence" value="ECO:0007669"/>
    <property type="project" value="UniProtKB-SubCell"/>
</dbReference>
<name>A0A835U8X1_VANPL</name>
<evidence type="ECO:0000313" key="7">
    <source>
        <dbReference type="EMBL" id="KAG0454044.1"/>
    </source>
</evidence>
<evidence type="ECO:0000256" key="2">
    <source>
        <dbReference type="ARBA" id="ARBA00006948"/>
    </source>
</evidence>
<feature type="transmembrane region" description="Helical" evidence="6">
    <location>
        <begin position="75"/>
        <end position="96"/>
    </location>
</feature>
<comment type="similarity">
    <text evidence="2">Belongs to the TMEM45 family.</text>
</comment>
<evidence type="ECO:0000313" key="8">
    <source>
        <dbReference type="Proteomes" id="UP000639772"/>
    </source>
</evidence>
<dbReference type="OrthoDB" id="551896at2759"/>
<gene>
    <name evidence="7" type="ORF">HPP92_025348</name>
</gene>
<dbReference type="InterPro" id="IPR006904">
    <property type="entry name" value="DUF716"/>
</dbReference>
<dbReference type="PANTHER" id="PTHR46285">
    <property type="entry name" value="PROTEINASE INHIBITOR I4, SERPIN (DUF716)-RELATED"/>
    <property type="match status" value="1"/>
</dbReference>
<dbReference type="Pfam" id="PF04819">
    <property type="entry name" value="DUF716"/>
    <property type="match status" value="1"/>
</dbReference>
<evidence type="ECO:0000256" key="4">
    <source>
        <dbReference type="ARBA" id="ARBA00022989"/>
    </source>
</evidence>
<evidence type="ECO:0000256" key="5">
    <source>
        <dbReference type="ARBA" id="ARBA00023136"/>
    </source>
</evidence>
<proteinExistence type="inferred from homology"/>
<dbReference type="Proteomes" id="UP000639772">
    <property type="component" value="Unassembled WGS sequence"/>
</dbReference>
<feature type="transmembrane region" description="Helical" evidence="6">
    <location>
        <begin position="133"/>
        <end position="154"/>
    </location>
</feature>
<evidence type="ECO:0000256" key="3">
    <source>
        <dbReference type="ARBA" id="ARBA00022692"/>
    </source>
</evidence>
<sequence length="304" mass="32016">MAGFISYAVGGVGFILLAAIETLSAAFDLPRFLPFAVAAALSVLYAADSLVSSIFSAMAASSIDPLGASLPSSSLPVAFFFLLYVLSSLASLYSVLPLPPSALHLISLSAFAQEFLLFRLRNSKDPDGLENRYFDLLFVPILICAASSLLAVARPTSPFPRIARAAGLALHGSWLIQMAFSLFTSLMAHGCVLIRRSRANFTVVCRAHGDLHRGSAIATLQFNCHLAGLVIVAVGIYAALADKVGGGAGGQLTAGYSPIDKELNRMEHVSASNFSIDSDEDMETNQLKHHGSVSVSVNGFGGAY</sequence>
<feature type="transmembrane region" description="Helical" evidence="6">
    <location>
        <begin position="174"/>
        <end position="194"/>
    </location>
</feature>
<evidence type="ECO:0000256" key="6">
    <source>
        <dbReference type="SAM" id="Phobius"/>
    </source>
</evidence>
<reference evidence="7 8" key="1">
    <citation type="journal article" date="2020" name="Nat. Food">
        <title>A phased Vanilla planifolia genome enables genetic improvement of flavour and production.</title>
        <authorList>
            <person name="Hasing T."/>
            <person name="Tang H."/>
            <person name="Brym M."/>
            <person name="Khazi F."/>
            <person name="Huang T."/>
            <person name="Chambers A.H."/>
        </authorList>
    </citation>
    <scope>NUCLEOTIDE SEQUENCE [LARGE SCALE GENOMIC DNA]</scope>
    <source>
        <tissue evidence="7">Leaf</tissue>
    </source>
</reference>
<dbReference type="AlphaFoldDB" id="A0A835U8X1"/>
<protein>
    <submittedName>
        <fullName evidence="7">Uncharacterized protein</fullName>
    </submittedName>
</protein>
<keyword evidence="5 6" id="KW-0472">Membrane</keyword>
<feature type="transmembrane region" description="Helical" evidence="6">
    <location>
        <begin position="7"/>
        <end position="27"/>
    </location>
</feature>
<feature type="transmembrane region" description="Helical" evidence="6">
    <location>
        <begin position="33"/>
        <end position="55"/>
    </location>
</feature>
<evidence type="ECO:0000256" key="1">
    <source>
        <dbReference type="ARBA" id="ARBA00004141"/>
    </source>
</evidence>
<dbReference type="EMBL" id="JADCNM010000014">
    <property type="protein sequence ID" value="KAG0454044.1"/>
    <property type="molecule type" value="Genomic_DNA"/>
</dbReference>